<dbReference type="RefSeq" id="WP_344055221.1">
    <property type="nucleotide sequence ID" value="NZ_BAAAPK010000001.1"/>
</dbReference>
<dbReference type="PANTHER" id="PTHR30290">
    <property type="entry name" value="PERIPLASMIC BINDING COMPONENT OF ABC TRANSPORTER"/>
    <property type="match status" value="1"/>
</dbReference>
<dbReference type="Gene3D" id="3.40.190.10">
    <property type="entry name" value="Periplasmic binding protein-like II"/>
    <property type="match status" value="1"/>
</dbReference>
<dbReference type="InterPro" id="IPR039424">
    <property type="entry name" value="SBP_5"/>
</dbReference>
<gene>
    <name evidence="3" type="ORF">GCM10009807_25840</name>
</gene>
<evidence type="ECO:0000259" key="2">
    <source>
        <dbReference type="Pfam" id="PF00496"/>
    </source>
</evidence>
<dbReference type="Pfam" id="PF00496">
    <property type="entry name" value="SBP_bac_5"/>
    <property type="match status" value="1"/>
</dbReference>
<feature type="domain" description="Solute-binding protein family 5" evidence="2">
    <location>
        <begin position="88"/>
        <end position="359"/>
    </location>
</feature>
<protein>
    <submittedName>
        <fullName evidence="3">ABC transporter substrate-binding protein</fullName>
    </submittedName>
</protein>
<dbReference type="SUPFAM" id="SSF53850">
    <property type="entry name" value="Periplasmic binding protein-like II"/>
    <property type="match status" value="1"/>
</dbReference>
<keyword evidence="4" id="KW-1185">Reference proteome</keyword>
<organism evidence="3 4">
    <name type="scientific">Microbacterium lacus</name>
    <dbReference type="NCBI Taxonomy" id="415217"/>
    <lineage>
        <taxon>Bacteria</taxon>
        <taxon>Bacillati</taxon>
        <taxon>Actinomycetota</taxon>
        <taxon>Actinomycetes</taxon>
        <taxon>Micrococcales</taxon>
        <taxon>Microbacteriaceae</taxon>
        <taxon>Microbacterium</taxon>
    </lineage>
</organism>
<sequence length="570" mass="57879">MSARRRIAAPLAAALALSVTACAPALPETVVPGSAVTVGWPSAFTSGNAEAAPTPGNLDIAAMTRAGFGDLVDGEFVADDSFGTVSIVSDDPFTVRYDLREPAWSDGIPLDAADLLLGWAAASGFIDVTPPGADGNATAGDALPTDAATQVPRIDEFARAIEVTYPTAIDDWQSRLTVAVPAHVVAASALGVEDPMEAKQALITAIEQDDTAALASIAEVWREGFTVGGKVSDGALISSGPFRVDEVAADAQGRSLTLVPNAAYRGAATPKVAKIELVPAGADPVAEVGAGVDVVQVAPLAANREAIDDLERRDFPVDTTHDGTVWTLLLRPGGVFSATPARAAFLRAIPSAALMERGAGAWASAYTASSALLAAPGGRAYDIIVEDAGFAAALTGADDSGREREAAGIAAGTPVCIVFDRADEFAAGAFSAARDAAAEAGWNLGDCGTEDLAGALEQGGWDAALVRVTIPQTADEIGAQWGTDGLASLVGLADPAVDALIGQLATTTDVYAERDVRAQIEAAIIRDAVALPIALNPVITVTDKSVAGIAARDGRGASLTAGAVQWEVIP</sequence>
<reference evidence="3 4" key="1">
    <citation type="journal article" date="2019" name="Int. J. Syst. Evol. Microbiol.">
        <title>The Global Catalogue of Microorganisms (GCM) 10K type strain sequencing project: providing services to taxonomists for standard genome sequencing and annotation.</title>
        <authorList>
            <consortium name="The Broad Institute Genomics Platform"/>
            <consortium name="The Broad Institute Genome Sequencing Center for Infectious Disease"/>
            <person name="Wu L."/>
            <person name="Ma J."/>
        </authorList>
    </citation>
    <scope>NUCLEOTIDE SEQUENCE [LARGE SCALE GENOMIC DNA]</scope>
    <source>
        <strain evidence="3 4">JCM 15575</strain>
    </source>
</reference>
<dbReference type="InterPro" id="IPR000914">
    <property type="entry name" value="SBP_5_dom"/>
</dbReference>
<evidence type="ECO:0000256" key="1">
    <source>
        <dbReference type="SAM" id="SignalP"/>
    </source>
</evidence>
<dbReference type="Proteomes" id="UP001500596">
    <property type="component" value="Unassembled WGS sequence"/>
</dbReference>
<proteinExistence type="predicted"/>
<dbReference type="Gene3D" id="3.10.105.10">
    <property type="entry name" value="Dipeptide-binding Protein, Domain 3"/>
    <property type="match status" value="1"/>
</dbReference>
<evidence type="ECO:0000313" key="3">
    <source>
        <dbReference type="EMBL" id="GAA1680720.1"/>
    </source>
</evidence>
<feature type="signal peptide" evidence="1">
    <location>
        <begin position="1"/>
        <end position="23"/>
    </location>
</feature>
<feature type="chain" id="PRO_5046373160" evidence="1">
    <location>
        <begin position="24"/>
        <end position="570"/>
    </location>
</feature>
<dbReference type="EMBL" id="BAAAPK010000001">
    <property type="protein sequence ID" value="GAA1680720.1"/>
    <property type="molecule type" value="Genomic_DNA"/>
</dbReference>
<evidence type="ECO:0000313" key="4">
    <source>
        <dbReference type="Proteomes" id="UP001500596"/>
    </source>
</evidence>
<accession>A0ABN2H246</accession>
<dbReference type="Gene3D" id="3.90.76.10">
    <property type="entry name" value="Dipeptide-binding Protein, Domain 1"/>
    <property type="match status" value="1"/>
</dbReference>
<dbReference type="PANTHER" id="PTHR30290:SF65">
    <property type="entry name" value="MONOACYL PHOSPHATIDYLINOSITOL TETRAMANNOSIDE-BINDING PROTEIN LPQW-RELATED"/>
    <property type="match status" value="1"/>
</dbReference>
<name>A0ABN2H246_9MICO</name>
<dbReference type="PROSITE" id="PS51257">
    <property type="entry name" value="PROKAR_LIPOPROTEIN"/>
    <property type="match status" value="1"/>
</dbReference>
<keyword evidence="1" id="KW-0732">Signal</keyword>
<comment type="caution">
    <text evidence="3">The sequence shown here is derived from an EMBL/GenBank/DDBJ whole genome shotgun (WGS) entry which is preliminary data.</text>
</comment>